<feature type="domain" description="Glycosyltransferase 2-like" evidence="1">
    <location>
        <begin position="14"/>
        <end position="139"/>
    </location>
</feature>
<feature type="domain" description="Glycosyltransferase 2-like" evidence="2">
    <location>
        <begin position="151"/>
        <end position="266"/>
    </location>
</feature>
<dbReference type="PANTHER" id="PTHR43685">
    <property type="entry name" value="GLYCOSYLTRANSFERASE"/>
    <property type="match status" value="1"/>
</dbReference>
<dbReference type="PANTHER" id="PTHR43685:SF2">
    <property type="entry name" value="GLYCOSYLTRANSFERASE 2-LIKE DOMAIN-CONTAINING PROTEIN"/>
    <property type="match status" value="1"/>
</dbReference>
<proteinExistence type="predicted"/>
<dbReference type="InterPro" id="IPR001173">
    <property type="entry name" value="Glyco_trans_2-like"/>
</dbReference>
<keyword evidence="3" id="KW-0808">Transferase</keyword>
<dbReference type="EMBL" id="AJJH01000174">
    <property type="protein sequence ID" value="EID72840.1"/>
    <property type="molecule type" value="Genomic_DNA"/>
</dbReference>
<sequence length="298" mass="32849">MDKRKSQKTSDRVSVVIPVRNCRDLIDVQLEAIAAQSYKGELEVIVSDNGSTDGLAQHIHEHPLRDELRIVYVDSSARQGPAHARNEGAKCASGNFLAFCDADDRVHPDWIARLRELAEEFDVVGGAFETHSLNSPKIQSWVPCPSPEEQGKAFMPYTGGGNLGCRAAVFRALGGMNEDLRGSEDVDFVWRAQLEGYSFGFLREALVGVRLRQTGRDLWKQGRALGYGSAQLLSLHRGVGAPGIALTTFLRHLAVLVVQNPLLPVMLTRMPRARWGLLLAVDLGMLHGGIKFKVLTLW</sequence>
<comment type="caution">
    <text evidence="3">The sequence shown here is derived from an EMBL/GenBank/DDBJ whole genome shotgun (WGS) entry which is preliminary data.</text>
</comment>
<evidence type="ECO:0000259" key="2">
    <source>
        <dbReference type="Pfam" id="PF13632"/>
    </source>
</evidence>
<organism evidence="3 4">
    <name type="scientific">Rhodococcus opacus RKJ300 = JCM 13270</name>
    <dbReference type="NCBI Taxonomy" id="1165867"/>
    <lineage>
        <taxon>Bacteria</taxon>
        <taxon>Bacillati</taxon>
        <taxon>Actinomycetota</taxon>
        <taxon>Actinomycetes</taxon>
        <taxon>Mycobacteriales</taxon>
        <taxon>Nocardiaceae</taxon>
        <taxon>Rhodococcus</taxon>
    </lineage>
</organism>
<dbReference type="Gene3D" id="3.90.550.10">
    <property type="entry name" value="Spore Coat Polysaccharide Biosynthesis Protein SpsA, Chain A"/>
    <property type="match status" value="1"/>
</dbReference>
<evidence type="ECO:0000259" key="1">
    <source>
        <dbReference type="Pfam" id="PF00535"/>
    </source>
</evidence>
<evidence type="ECO:0000313" key="3">
    <source>
        <dbReference type="EMBL" id="EID72840.1"/>
    </source>
</evidence>
<dbReference type="CDD" id="cd00761">
    <property type="entry name" value="Glyco_tranf_GTA_type"/>
    <property type="match status" value="1"/>
</dbReference>
<gene>
    <name evidence="3" type="ORF">W59_36518</name>
</gene>
<protein>
    <submittedName>
        <fullName evidence="3">Glycosyltransferase</fullName>
    </submittedName>
</protein>
<dbReference type="RefSeq" id="WP_007301284.1">
    <property type="nucleotide sequence ID" value="NZ_AJJH01000174.1"/>
</dbReference>
<dbReference type="InterPro" id="IPR029044">
    <property type="entry name" value="Nucleotide-diphossugar_trans"/>
</dbReference>
<dbReference type="SUPFAM" id="SSF53448">
    <property type="entry name" value="Nucleotide-diphospho-sugar transferases"/>
    <property type="match status" value="1"/>
</dbReference>
<dbReference type="InterPro" id="IPR050834">
    <property type="entry name" value="Glycosyltransf_2"/>
</dbReference>
<evidence type="ECO:0000313" key="4">
    <source>
        <dbReference type="Proteomes" id="UP000006447"/>
    </source>
</evidence>
<dbReference type="Pfam" id="PF00535">
    <property type="entry name" value="Glycos_transf_2"/>
    <property type="match status" value="1"/>
</dbReference>
<dbReference type="AlphaFoldDB" id="I0W8X4"/>
<accession>I0W8X4</accession>
<dbReference type="Proteomes" id="UP000006447">
    <property type="component" value="Unassembled WGS sequence"/>
</dbReference>
<reference evidence="3 4" key="1">
    <citation type="journal article" date="2012" name="J. Bacteriol.">
        <title>Draft genome sequence of the nitrophenol-degrading actinomycete Rhodococcus imtechensis RKJ300.</title>
        <authorList>
            <person name="Vikram S."/>
            <person name="Kumar S."/>
            <person name="Subramanian S."/>
            <person name="Raghava G.P."/>
        </authorList>
    </citation>
    <scope>NUCLEOTIDE SEQUENCE [LARGE SCALE GENOMIC DNA]</scope>
    <source>
        <strain evidence="3 4">RKJ300</strain>
    </source>
</reference>
<name>I0W8X4_RHOOP</name>
<dbReference type="GO" id="GO:0016740">
    <property type="term" value="F:transferase activity"/>
    <property type="evidence" value="ECO:0007669"/>
    <property type="project" value="UniProtKB-KW"/>
</dbReference>
<dbReference type="Pfam" id="PF13632">
    <property type="entry name" value="Glyco_trans_2_3"/>
    <property type="match status" value="1"/>
</dbReference>